<dbReference type="AlphaFoldDB" id="A0AB37HUZ5"/>
<dbReference type="RefSeq" id="WP_051015087.1">
    <property type="nucleotide sequence ID" value="NZ_CP040007.1"/>
</dbReference>
<organism evidence="2 3">
    <name type="scientific">Arachnia propionica</name>
    <dbReference type="NCBI Taxonomy" id="1750"/>
    <lineage>
        <taxon>Bacteria</taxon>
        <taxon>Bacillati</taxon>
        <taxon>Actinomycetota</taxon>
        <taxon>Actinomycetes</taxon>
        <taxon>Propionibacteriales</taxon>
        <taxon>Propionibacteriaceae</taxon>
        <taxon>Arachnia</taxon>
    </lineage>
</organism>
<name>A0AB37HUZ5_9ACTN</name>
<dbReference type="EMBL" id="CP072385">
    <property type="protein sequence ID" value="QUC11400.1"/>
    <property type="molecule type" value="Genomic_DNA"/>
</dbReference>
<feature type="domain" description="Transposase IS204/IS1001/IS1096/IS1165 helix-turn-helix" evidence="1">
    <location>
        <begin position="78"/>
        <end position="123"/>
    </location>
</feature>
<reference evidence="2" key="1">
    <citation type="submission" date="2021-03" db="EMBL/GenBank/DDBJ databases">
        <title>Human Oral Microbial Genomes.</title>
        <authorList>
            <person name="Johnston C.D."/>
            <person name="Chen T."/>
            <person name="Dewhirst F.E."/>
        </authorList>
    </citation>
    <scope>NUCLEOTIDE SEQUENCE</scope>
    <source>
        <strain evidence="2">F0714</strain>
    </source>
</reference>
<evidence type="ECO:0000313" key="2">
    <source>
        <dbReference type="EMBL" id="QUC11400.1"/>
    </source>
</evidence>
<sequence>MTTVDVDAAVGLLTVGVESTRSPMGCPERGVIADGHGRSDVTLVDAPCFDRIVRIVWRKRTWCCGERSCVKKVFTQQNPVVVAPRAGLTMRACWWAVKQLRREHASVAGLARQLGITWNTLWSSIKPMLQVMADDVTRFAGVKRLGVDEHVWHHVSELPINRGGRGLKQLTGMLDLTPGC</sequence>
<gene>
    <name evidence="2" type="ORF">J5A53_01460</name>
</gene>
<dbReference type="InterPro" id="IPR032877">
    <property type="entry name" value="Transposase_HTH"/>
</dbReference>
<evidence type="ECO:0000259" key="1">
    <source>
        <dbReference type="Pfam" id="PF13542"/>
    </source>
</evidence>
<protein>
    <submittedName>
        <fullName evidence="2">Transposase family protein</fullName>
    </submittedName>
</protein>
<dbReference type="Pfam" id="PF13542">
    <property type="entry name" value="HTH_Tnp_ISL3"/>
    <property type="match status" value="1"/>
</dbReference>
<accession>A0AB37HUZ5</accession>
<evidence type="ECO:0000313" key="3">
    <source>
        <dbReference type="Proteomes" id="UP000677180"/>
    </source>
</evidence>
<dbReference type="Proteomes" id="UP000677180">
    <property type="component" value="Chromosome"/>
</dbReference>
<proteinExistence type="predicted"/>